<dbReference type="GO" id="GO:0005829">
    <property type="term" value="C:cytosol"/>
    <property type="evidence" value="ECO:0007669"/>
    <property type="project" value="TreeGrafter"/>
</dbReference>
<dbReference type="EMBL" id="JAPWTK010000227">
    <property type="protein sequence ID" value="KAJ8945153.1"/>
    <property type="molecule type" value="Genomic_DNA"/>
</dbReference>
<dbReference type="GO" id="GO:0002143">
    <property type="term" value="P:tRNA wobble position uridine thiolation"/>
    <property type="evidence" value="ECO:0007669"/>
    <property type="project" value="TreeGrafter"/>
</dbReference>
<dbReference type="AlphaFoldDB" id="A0AAV8Y2J7"/>
<dbReference type="PANTHER" id="PTHR20882:SF14">
    <property type="entry name" value="CYTOPLASMIC TRNA 2-THIOLATION PROTEIN 2"/>
    <property type="match status" value="1"/>
</dbReference>
<dbReference type="InterPro" id="IPR019407">
    <property type="entry name" value="CTU2"/>
</dbReference>
<gene>
    <name evidence="4" type="ORF">NQ318_001618</name>
</gene>
<dbReference type="Pfam" id="PF10545">
    <property type="entry name" value="MADF_DNA_bdg"/>
    <property type="match status" value="1"/>
</dbReference>
<comment type="caution">
    <text evidence="4">The sequence shown here is derived from an EMBL/GenBank/DDBJ whole genome shotgun (WGS) entry which is preliminary data.</text>
</comment>
<dbReference type="PANTHER" id="PTHR20882">
    <property type="entry name" value="CYTOPLASMIC TRNA 2-THIOLATION PROTEIN 2"/>
    <property type="match status" value="1"/>
</dbReference>
<dbReference type="Gene3D" id="3.40.50.620">
    <property type="entry name" value="HUPs"/>
    <property type="match status" value="1"/>
</dbReference>
<keyword evidence="1" id="KW-0963">Cytoplasm</keyword>
<keyword evidence="5" id="KW-1185">Reference proteome</keyword>
<feature type="domain" description="MADF" evidence="3">
    <location>
        <begin position="11"/>
        <end position="55"/>
    </location>
</feature>
<dbReference type="InterPro" id="IPR014729">
    <property type="entry name" value="Rossmann-like_a/b/a_fold"/>
</dbReference>
<evidence type="ECO:0000259" key="3">
    <source>
        <dbReference type="Pfam" id="PF10545"/>
    </source>
</evidence>
<evidence type="ECO:0000256" key="1">
    <source>
        <dbReference type="ARBA" id="ARBA00022490"/>
    </source>
</evidence>
<reference evidence="4" key="1">
    <citation type="journal article" date="2023" name="Insect Mol. Biol.">
        <title>Genome sequencing provides insights into the evolution of gene families encoding plant cell wall-degrading enzymes in longhorned beetles.</title>
        <authorList>
            <person name="Shin N.R."/>
            <person name="Okamura Y."/>
            <person name="Kirsch R."/>
            <person name="Pauchet Y."/>
        </authorList>
    </citation>
    <scope>NUCLEOTIDE SEQUENCE</scope>
    <source>
        <strain evidence="4">AMC_N1</strain>
    </source>
</reference>
<accession>A0AAV8Y2J7</accession>
<dbReference type="InterPro" id="IPR006578">
    <property type="entry name" value="MADF-dom"/>
</dbReference>
<proteinExistence type="predicted"/>
<name>A0AAV8Y2J7_9CUCU</name>
<dbReference type="SUPFAM" id="SSF52402">
    <property type="entry name" value="Adenine nucleotide alpha hydrolases-like"/>
    <property type="match status" value="1"/>
</dbReference>
<protein>
    <recommendedName>
        <fullName evidence="3">MADF domain-containing protein</fullName>
    </recommendedName>
</protein>
<dbReference type="GO" id="GO:0000049">
    <property type="term" value="F:tRNA binding"/>
    <property type="evidence" value="ECO:0007669"/>
    <property type="project" value="InterPro"/>
</dbReference>
<evidence type="ECO:0000313" key="4">
    <source>
        <dbReference type="EMBL" id="KAJ8945153.1"/>
    </source>
</evidence>
<evidence type="ECO:0000313" key="5">
    <source>
        <dbReference type="Proteomes" id="UP001162162"/>
    </source>
</evidence>
<keyword evidence="2" id="KW-0819">tRNA processing</keyword>
<dbReference type="Proteomes" id="UP001162162">
    <property type="component" value="Unassembled WGS sequence"/>
</dbReference>
<sequence>MEWSNENILAFLDFYEAESIVWNSGHNDHKNRNLVYDAWKRIERNMGGRYSVAETDKCNKCRTEKSYVVLRRKDVYCKNCFLTGTIHKFKALLGKSRLVRPNDKVLIYHKIGHPSTALLHFLRTGLDLNTPKKIRFEIDVLFIEDQYQLTVDERQDVIKKIKEEVTAFGFKIHFIPFIKYISDNSISEIMEYDNLHISGNDESKLLANFEKISNTNKNEIMNLMKRRLLVDVAKHLDCKFIFLPDTSVETASNLLSNMSLGRGCHVPFDTGFCDDREDVKILRPLRLFDMKELAFLQQI</sequence>
<dbReference type="GO" id="GO:0016783">
    <property type="term" value="F:sulfurtransferase activity"/>
    <property type="evidence" value="ECO:0007669"/>
    <property type="project" value="TreeGrafter"/>
</dbReference>
<organism evidence="4 5">
    <name type="scientific">Aromia moschata</name>
    <dbReference type="NCBI Taxonomy" id="1265417"/>
    <lineage>
        <taxon>Eukaryota</taxon>
        <taxon>Metazoa</taxon>
        <taxon>Ecdysozoa</taxon>
        <taxon>Arthropoda</taxon>
        <taxon>Hexapoda</taxon>
        <taxon>Insecta</taxon>
        <taxon>Pterygota</taxon>
        <taxon>Neoptera</taxon>
        <taxon>Endopterygota</taxon>
        <taxon>Coleoptera</taxon>
        <taxon>Polyphaga</taxon>
        <taxon>Cucujiformia</taxon>
        <taxon>Chrysomeloidea</taxon>
        <taxon>Cerambycidae</taxon>
        <taxon>Cerambycinae</taxon>
        <taxon>Callichromatini</taxon>
        <taxon>Aromia</taxon>
    </lineage>
</organism>
<evidence type="ECO:0000256" key="2">
    <source>
        <dbReference type="ARBA" id="ARBA00022694"/>
    </source>
</evidence>